<evidence type="ECO:0000256" key="7">
    <source>
        <dbReference type="ARBA" id="ARBA00047508"/>
    </source>
</evidence>
<dbReference type="NCBIfam" id="NF009395">
    <property type="entry name" value="PRK12755.1"/>
    <property type="match status" value="1"/>
</dbReference>
<dbReference type="InterPro" id="IPR006219">
    <property type="entry name" value="DAHP_synth_1"/>
</dbReference>
<dbReference type="EMBL" id="JTHE02000003">
    <property type="protein sequence ID" value="NEV68679.1"/>
    <property type="molecule type" value="Genomic_DNA"/>
</dbReference>
<comment type="caution">
    <text evidence="10">The sequence shown here is derived from an EMBL/GenBank/DDBJ whole genome shotgun (WGS) entry which is preliminary data.</text>
</comment>
<sequence length="356" mass="39019">MHKTQDLHVVETRPLASPALIHHELPLTETAADLVTKTRDRIRNILYNEDRRLLVIVGPCSVHDVDAALDYGQKLAPLRDELSDSLEIVMRVYFEKPRTNIGWKGLINDPHLDNSYDINTGLRLARKLLLDLAHLGLPAATELLDPITPQYIADVIAWTAIGARTTESQTHREMASGLSMPIGFKNNTDGSLLAAMNAMLAASGSHHFLGINHHGLASIVTTTGNPDGHLVLRGGKHGPNYDITHVEQAANELAELGLNPRMMVDCSHANSQKDHRKQLDVLDNIAEQVKAGSRHILGVMVESHLLEGKQPIPQDLSQLKYGQSITDACVSFDQTATMLRKLASAIAPFTSQAVTR</sequence>
<dbReference type="GO" id="GO:0009073">
    <property type="term" value="P:aromatic amino acid family biosynthetic process"/>
    <property type="evidence" value="ECO:0007669"/>
    <property type="project" value="UniProtKB-KW"/>
</dbReference>
<protein>
    <recommendedName>
        <fullName evidence="8">Phospho-2-dehydro-3-deoxyheptonate aldolase</fullName>
        <ecNumber evidence="8">2.5.1.54</ecNumber>
    </recommendedName>
</protein>
<dbReference type="Pfam" id="PF00793">
    <property type="entry name" value="DAHP_synth_1"/>
    <property type="match status" value="1"/>
</dbReference>
<comment type="similarity">
    <text evidence="3 8">Belongs to the class-I DAHP synthase family.</text>
</comment>
<keyword evidence="5 8" id="KW-0808">Transferase</keyword>
<dbReference type="PANTHER" id="PTHR21225">
    <property type="entry name" value="PHOSPHO-2-DEHYDRO-3-DEOXYHEPTONATE ALDOLASE DAHP SYNTHETASE"/>
    <property type="match status" value="1"/>
</dbReference>
<dbReference type="AlphaFoldDB" id="A0A0C1V8B5"/>
<dbReference type="Gene3D" id="3.20.20.70">
    <property type="entry name" value="Aldolase class I"/>
    <property type="match status" value="1"/>
</dbReference>
<dbReference type="GO" id="GO:0005737">
    <property type="term" value="C:cytoplasm"/>
    <property type="evidence" value="ECO:0007669"/>
    <property type="project" value="TreeGrafter"/>
</dbReference>
<reference evidence="10" key="1">
    <citation type="submission" date="2014-11" db="EMBL/GenBank/DDBJ databases">
        <authorList>
            <person name="Malar M.C."/>
            <person name="Sen D."/>
            <person name="Tripathy S."/>
        </authorList>
    </citation>
    <scope>NUCLEOTIDE SEQUENCE</scope>
    <source>
        <strain evidence="10">BDU141951</strain>
    </source>
</reference>
<dbReference type="SUPFAM" id="SSF51569">
    <property type="entry name" value="Aldolase"/>
    <property type="match status" value="1"/>
</dbReference>
<comment type="function">
    <text evidence="1 8">Stereospecific condensation of phosphoenolpyruvate (PEP) and D-erythrose-4-phosphate (E4P) giving rise to 3-deoxy-D-arabino-heptulosonate-7-phosphate (DAHP).</text>
</comment>
<accession>A0A0C1V8B5</accession>
<evidence type="ECO:0000256" key="2">
    <source>
        <dbReference type="ARBA" id="ARBA00004688"/>
    </source>
</evidence>
<dbReference type="NCBIfam" id="NF009396">
    <property type="entry name" value="PRK12756.1"/>
    <property type="match status" value="1"/>
</dbReference>
<dbReference type="GO" id="GO:0008652">
    <property type="term" value="P:amino acid biosynthetic process"/>
    <property type="evidence" value="ECO:0007669"/>
    <property type="project" value="UniProtKB-KW"/>
</dbReference>
<dbReference type="InterPro" id="IPR013785">
    <property type="entry name" value="Aldolase_TIM"/>
</dbReference>
<dbReference type="PIRSF" id="PIRSF001361">
    <property type="entry name" value="DAHP_synthase"/>
    <property type="match status" value="1"/>
</dbReference>
<gene>
    <name evidence="10" type="ORF">QQ91_016325</name>
</gene>
<dbReference type="InterPro" id="IPR006218">
    <property type="entry name" value="DAHP1/KDSA"/>
</dbReference>
<name>A0A0C1V8B5_9CYAN</name>
<dbReference type="NCBIfam" id="TIGR00034">
    <property type="entry name" value="aroFGH"/>
    <property type="match status" value="1"/>
</dbReference>
<reference evidence="10" key="3">
    <citation type="submission" date="2020-02" db="EMBL/GenBank/DDBJ databases">
        <authorList>
            <person name="Sarangi A.N."/>
            <person name="Ghosh S."/>
            <person name="Mukherjee M."/>
            <person name="Tripathy S."/>
        </authorList>
    </citation>
    <scope>NUCLEOTIDE SEQUENCE</scope>
    <source>
        <strain evidence="10">BDU141951</strain>
    </source>
</reference>
<evidence type="ECO:0000259" key="9">
    <source>
        <dbReference type="Pfam" id="PF00793"/>
    </source>
</evidence>
<feature type="domain" description="DAHP synthetase I/KDSA" evidence="9">
    <location>
        <begin position="44"/>
        <end position="337"/>
    </location>
</feature>
<organism evidence="10">
    <name type="scientific">Lyngbya confervoides BDU141951</name>
    <dbReference type="NCBI Taxonomy" id="1574623"/>
    <lineage>
        <taxon>Bacteria</taxon>
        <taxon>Bacillati</taxon>
        <taxon>Cyanobacteriota</taxon>
        <taxon>Cyanophyceae</taxon>
        <taxon>Oscillatoriophycideae</taxon>
        <taxon>Oscillatoriales</taxon>
        <taxon>Microcoleaceae</taxon>
        <taxon>Lyngbya</taxon>
    </lineage>
</organism>
<dbReference type="FunFam" id="3.20.20.70:FF:000005">
    <property type="entry name" value="Phospho-2-dehydro-3-deoxyheptonate aldolase"/>
    <property type="match status" value="1"/>
</dbReference>
<dbReference type="UniPathway" id="UPA00053">
    <property type="reaction ID" value="UER00084"/>
</dbReference>
<keyword evidence="6 8" id="KW-0057">Aromatic amino acid biosynthesis</keyword>
<comment type="pathway">
    <text evidence="2 8">Metabolic intermediate biosynthesis; chorismate biosynthesis; chorismate from D-erythrose 4-phosphate and phosphoenolpyruvate: step 1/7.</text>
</comment>
<evidence type="ECO:0000256" key="4">
    <source>
        <dbReference type="ARBA" id="ARBA00022605"/>
    </source>
</evidence>
<evidence type="ECO:0000256" key="8">
    <source>
        <dbReference type="PIRNR" id="PIRNR001361"/>
    </source>
</evidence>
<comment type="catalytic activity">
    <reaction evidence="7 8">
        <text>D-erythrose 4-phosphate + phosphoenolpyruvate + H2O = 7-phospho-2-dehydro-3-deoxy-D-arabino-heptonate + phosphate</text>
        <dbReference type="Rhea" id="RHEA:14717"/>
        <dbReference type="ChEBI" id="CHEBI:15377"/>
        <dbReference type="ChEBI" id="CHEBI:16897"/>
        <dbReference type="ChEBI" id="CHEBI:43474"/>
        <dbReference type="ChEBI" id="CHEBI:58394"/>
        <dbReference type="ChEBI" id="CHEBI:58702"/>
        <dbReference type="EC" id="2.5.1.54"/>
    </reaction>
</comment>
<evidence type="ECO:0000256" key="3">
    <source>
        <dbReference type="ARBA" id="ARBA00007985"/>
    </source>
</evidence>
<reference evidence="10" key="2">
    <citation type="journal article" date="2015" name="Genome Announc.">
        <title>Draft Genome Sequence of Filamentous Marine Cyanobacterium Lyngbya confervoides Strain BDU141951.</title>
        <authorList>
            <person name="Chandrababunaidu M.M."/>
            <person name="Sen D."/>
            <person name="Tripathy S."/>
        </authorList>
    </citation>
    <scope>NUCLEOTIDE SEQUENCE</scope>
    <source>
        <strain evidence="10">BDU141951</strain>
    </source>
</reference>
<dbReference type="GO" id="GO:0003849">
    <property type="term" value="F:3-deoxy-7-phosphoheptulonate synthase activity"/>
    <property type="evidence" value="ECO:0007669"/>
    <property type="project" value="UniProtKB-EC"/>
</dbReference>
<evidence type="ECO:0000256" key="5">
    <source>
        <dbReference type="ARBA" id="ARBA00022679"/>
    </source>
</evidence>
<evidence type="ECO:0000256" key="1">
    <source>
        <dbReference type="ARBA" id="ARBA00003726"/>
    </source>
</evidence>
<evidence type="ECO:0000313" key="10">
    <source>
        <dbReference type="EMBL" id="NEV68679.1"/>
    </source>
</evidence>
<evidence type="ECO:0000256" key="6">
    <source>
        <dbReference type="ARBA" id="ARBA00023141"/>
    </source>
</evidence>
<dbReference type="PANTHER" id="PTHR21225:SF10">
    <property type="entry name" value="PHOSPHO-2-DEHYDRO-3-DEOXYHEPTONATE ALDOLASE, TYR-SENSITIVE"/>
    <property type="match status" value="1"/>
</dbReference>
<keyword evidence="4 8" id="KW-0028">Amino-acid biosynthesis</keyword>
<proteinExistence type="inferred from homology"/>
<dbReference type="GO" id="GO:0009423">
    <property type="term" value="P:chorismate biosynthetic process"/>
    <property type="evidence" value="ECO:0007669"/>
    <property type="project" value="UniProtKB-UniPathway"/>
</dbReference>
<dbReference type="EC" id="2.5.1.54" evidence="8"/>